<dbReference type="AlphaFoldDB" id="A0A1B9F6W9"/>
<feature type="transmembrane region" description="Helical" evidence="8">
    <location>
        <begin position="311"/>
        <end position="331"/>
    </location>
</feature>
<feature type="transmembrane region" description="Helical" evidence="8">
    <location>
        <begin position="224"/>
        <end position="249"/>
    </location>
</feature>
<dbReference type="GO" id="GO:0016758">
    <property type="term" value="F:hexosyltransferase activity"/>
    <property type="evidence" value="ECO:0007669"/>
    <property type="project" value="InterPro"/>
</dbReference>
<feature type="transmembrane region" description="Helical" evidence="8">
    <location>
        <begin position="362"/>
        <end position="389"/>
    </location>
</feature>
<keyword evidence="5 8" id="KW-1133">Transmembrane helix</keyword>
<keyword evidence="4 8" id="KW-0812">Transmembrane</keyword>
<evidence type="ECO:0000256" key="7">
    <source>
        <dbReference type="ARBA" id="ARBA00024033"/>
    </source>
</evidence>
<evidence type="ECO:0008006" key="11">
    <source>
        <dbReference type="Google" id="ProtNLM"/>
    </source>
</evidence>
<accession>A0A1B9F6W9</accession>
<keyword evidence="6 8" id="KW-0472">Membrane</keyword>
<dbReference type="Proteomes" id="UP000093080">
    <property type="component" value="Unassembled WGS sequence"/>
</dbReference>
<comment type="caution">
    <text evidence="9">The sequence shown here is derived from an EMBL/GenBank/DDBJ whole genome shotgun (WGS) entry which is preliminary data.</text>
</comment>
<dbReference type="Pfam" id="PF09594">
    <property type="entry name" value="GT87"/>
    <property type="match status" value="1"/>
</dbReference>
<proteinExistence type="inferred from homology"/>
<keyword evidence="3" id="KW-0808">Transferase</keyword>
<feature type="transmembrane region" description="Helical" evidence="8">
    <location>
        <begin position="32"/>
        <end position="52"/>
    </location>
</feature>
<evidence type="ECO:0000256" key="8">
    <source>
        <dbReference type="SAM" id="Phobius"/>
    </source>
</evidence>
<feature type="transmembrane region" description="Helical" evidence="8">
    <location>
        <begin position="338"/>
        <end position="356"/>
    </location>
</feature>
<sequence>MNWGYFFKKSSPLLLFSTYYYLHHIDNLPLKIIQLTLITAVQTILILTYVYFSQASKDSNSSLKELLFWSFTFRILFVFNEPVLSDDLYRYIWDGYISHLGLNPYGFPPVHFLNTALPNEVRVLLFKINHPDLITIYPPGAQLIFFIGTIFTEKVWGIKLFLIALDIFLIYILSLSFKKNLSVVTLYAWNPLPVLEIAYSGHIDGAMGLFLILGLHLICKKYFFLSGLCLGSAVSIKIIPAIFFPVFLLKAERFRDRYCFCLGTLLSLLLTFVIYFNGIENMFHTLWIYLTHWEFSGFLYNKLKLIFTNSVSRLILAILFCLGYMITLFAVQDFKQKLAIISLLFLITQPTLYPWYALSFLALLTFVPCYLCQSFIWALGLSYCVLIPYKLAGIWIENDTITSLIFFTAFISLIHMALSIAPSRQN</sequence>
<evidence type="ECO:0000256" key="5">
    <source>
        <dbReference type="ARBA" id="ARBA00022989"/>
    </source>
</evidence>
<evidence type="ECO:0000256" key="3">
    <source>
        <dbReference type="ARBA" id="ARBA00022679"/>
    </source>
</evidence>
<dbReference type="STRING" id="1156395.DBT_1013"/>
<comment type="similarity">
    <text evidence="7">Belongs to the glycosyltransferase 87 family.</text>
</comment>
<reference evidence="9 10" key="1">
    <citation type="submission" date="2016-06" db="EMBL/GenBank/DDBJ databases">
        <title>Respiratory ammonification of nitrate coupled to the oxidation of elemental sulfur in deep-sea autotrophic thermophilic bacteria.</title>
        <authorList>
            <person name="Slobodkina G.B."/>
            <person name="Mardanov A.V."/>
            <person name="Ravin N.V."/>
            <person name="Frolova A.A."/>
            <person name="Viryasiv M.B."/>
            <person name="Chernyh N.A."/>
            <person name="Bonch-Osmolovskaya E.A."/>
            <person name="Slobodkin A.I."/>
        </authorList>
    </citation>
    <scope>NUCLEOTIDE SEQUENCE [LARGE SCALE GENOMIC DNA]</scope>
    <source>
        <strain evidence="9 10">S69</strain>
    </source>
</reference>
<protein>
    <recommendedName>
        <fullName evidence="11">DUF2029 domain-containing protein</fullName>
    </recommendedName>
</protein>
<feature type="transmembrane region" description="Helical" evidence="8">
    <location>
        <begin position="197"/>
        <end position="218"/>
    </location>
</feature>
<evidence type="ECO:0000313" key="10">
    <source>
        <dbReference type="Proteomes" id="UP000093080"/>
    </source>
</evidence>
<dbReference type="InterPro" id="IPR018584">
    <property type="entry name" value="GT87"/>
</dbReference>
<evidence type="ECO:0000256" key="1">
    <source>
        <dbReference type="ARBA" id="ARBA00004651"/>
    </source>
</evidence>
<keyword evidence="2" id="KW-1003">Cell membrane</keyword>
<dbReference type="RefSeq" id="WP_067617033.1">
    <property type="nucleotide sequence ID" value="NZ_MAGO01000004.1"/>
</dbReference>
<comment type="subcellular location">
    <subcellularLocation>
        <location evidence="1">Cell membrane</location>
        <topology evidence="1">Multi-pass membrane protein</topology>
    </subcellularLocation>
</comment>
<feature type="transmembrane region" description="Helical" evidence="8">
    <location>
        <begin position="158"/>
        <end position="177"/>
    </location>
</feature>
<dbReference type="OrthoDB" id="3362857at2"/>
<keyword evidence="10" id="KW-1185">Reference proteome</keyword>
<name>A0A1B9F6W9_9BACT</name>
<dbReference type="EMBL" id="MAGO01000004">
    <property type="protein sequence ID" value="OCC15662.1"/>
    <property type="molecule type" value="Genomic_DNA"/>
</dbReference>
<evidence type="ECO:0000256" key="2">
    <source>
        <dbReference type="ARBA" id="ARBA00022475"/>
    </source>
</evidence>
<evidence type="ECO:0000256" key="4">
    <source>
        <dbReference type="ARBA" id="ARBA00022692"/>
    </source>
</evidence>
<organism evidence="9 10">
    <name type="scientific">Dissulfuribacter thermophilus</name>
    <dbReference type="NCBI Taxonomy" id="1156395"/>
    <lineage>
        <taxon>Bacteria</taxon>
        <taxon>Pseudomonadati</taxon>
        <taxon>Thermodesulfobacteriota</taxon>
        <taxon>Dissulfuribacteria</taxon>
        <taxon>Dissulfuribacterales</taxon>
        <taxon>Dissulfuribacteraceae</taxon>
        <taxon>Dissulfuribacter</taxon>
    </lineage>
</organism>
<evidence type="ECO:0000256" key="6">
    <source>
        <dbReference type="ARBA" id="ARBA00023136"/>
    </source>
</evidence>
<gene>
    <name evidence="9" type="ORF">DBT_1013</name>
</gene>
<evidence type="ECO:0000313" key="9">
    <source>
        <dbReference type="EMBL" id="OCC15662.1"/>
    </source>
</evidence>
<feature type="transmembrane region" description="Helical" evidence="8">
    <location>
        <begin position="401"/>
        <end position="421"/>
    </location>
</feature>
<dbReference type="PATRIC" id="fig|1156395.6.peg.1030"/>
<dbReference type="GO" id="GO:0005886">
    <property type="term" value="C:plasma membrane"/>
    <property type="evidence" value="ECO:0007669"/>
    <property type="project" value="UniProtKB-SubCell"/>
</dbReference>